<sequence>VEQHEIEYEERKHGQLFCVNSAKDILEMLVDECDRSGVVTETHVEVDGIEALAGESDARFSLRLNQSLTQGDTTAVSMSCRSLVIATGALSIPTLGGSGMGYAIAEQFGMRVLPQRAGLVPLMFTDALKAVCDRLAGTSLEVELGCNGQSFTESMLFTHRGLSGPVVLQISNYWQPGDEVHVDLLPGTLAADWLVDMKTSHGASLLKTVLAQKLPRSLVKELASLWWPESDHLALAEFSDSALGQIGNKLNRWALKPSATEGYRTAEVTLGGVDTDGISSKTMEASNQPGLFFIGEVLDVSGHLGGFNFQWAWASGHAAGQFV</sequence>
<comment type="cofactor">
    <cofactor evidence="1">
        <name>FAD</name>
        <dbReference type="ChEBI" id="CHEBI:57692"/>
    </cofactor>
</comment>
<comment type="caution">
    <text evidence="6">The sequence shown here is derived from an EMBL/GenBank/DDBJ whole genome shotgun (WGS) entry which is preliminary data.</text>
</comment>
<dbReference type="PANTHER" id="PTHR42887:SF2">
    <property type="entry name" value="OS12G0638800 PROTEIN"/>
    <property type="match status" value="1"/>
</dbReference>
<dbReference type="Pfam" id="PF22780">
    <property type="entry name" value="HI0933_like_1st"/>
    <property type="match status" value="1"/>
</dbReference>
<reference evidence="6" key="1">
    <citation type="submission" date="2020-05" db="EMBL/GenBank/DDBJ databases">
        <title>Sulfur intermediates as new biogeochemical hubs in an aquatic model microbial ecosystem.</title>
        <authorList>
            <person name="Vigneron A."/>
        </authorList>
    </citation>
    <scope>NUCLEOTIDE SEQUENCE</scope>
    <source>
        <strain evidence="6">Bin.250</strain>
    </source>
</reference>
<name>A0A972VYK9_9GAMM</name>
<dbReference type="Pfam" id="PF03486">
    <property type="entry name" value="HI0933_like"/>
    <property type="match status" value="1"/>
</dbReference>
<organism evidence="6 7">
    <name type="scientific">SAR86 cluster bacterium</name>
    <dbReference type="NCBI Taxonomy" id="2030880"/>
    <lineage>
        <taxon>Bacteria</taxon>
        <taxon>Pseudomonadati</taxon>
        <taxon>Pseudomonadota</taxon>
        <taxon>Gammaproteobacteria</taxon>
        <taxon>SAR86 cluster</taxon>
    </lineage>
</organism>
<feature type="non-terminal residue" evidence="6">
    <location>
        <position position="1"/>
    </location>
</feature>
<evidence type="ECO:0000256" key="1">
    <source>
        <dbReference type="ARBA" id="ARBA00001974"/>
    </source>
</evidence>
<protein>
    <submittedName>
        <fullName evidence="6">Aminoacetone oxidase family FAD-binding enzyme</fullName>
    </submittedName>
</protein>
<keyword evidence="3" id="KW-0274">FAD</keyword>
<evidence type="ECO:0000259" key="5">
    <source>
        <dbReference type="Pfam" id="PF22780"/>
    </source>
</evidence>
<dbReference type="Proteomes" id="UP000754644">
    <property type="component" value="Unassembled WGS sequence"/>
</dbReference>
<dbReference type="Gene3D" id="3.50.50.60">
    <property type="entry name" value="FAD/NAD(P)-binding domain"/>
    <property type="match status" value="2"/>
</dbReference>
<dbReference type="InterPro" id="IPR057661">
    <property type="entry name" value="RsdA/BaiN/AoA(So)_Rossmann"/>
</dbReference>
<evidence type="ECO:0000256" key="3">
    <source>
        <dbReference type="ARBA" id="ARBA00022827"/>
    </source>
</evidence>
<dbReference type="SUPFAM" id="SSF160996">
    <property type="entry name" value="HI0933 insert domain-like"/>
    <property type="match status" value="1"/>
</dbReference>
<dbReference type="InterPro" id="IPR055178">
    <property type="entry name" value="RsdA/BaiN/AoA(So)-like_dom"/>
</dbReference>
<dbReference type="InterPro" id="IPR023166">
    <property type="entry name" value="BaiN-like_dom_sf"/>
</dbReference>
<dbReference type="NCBIfam" id="TIGR00275">
    <property type="entry name" value="aminoacetone oxidase family FAD-binding enzyme"/>
    <property type="match status" value="1"/>
</dbReference>
<feature type="domain" description="RsdA/BaiN/AoA(So)-like Rossmann fold-like" evidence="4">
    <location>
        <begin position="1"/>
        <end position="321"/>
    </location>
</feature>
<evidence type="ECO:0000259" key="4">
    <source>
        <dbReference type="Pfam" id="PF03486"/>
    </source>
</evidence>
<accession>A0A972VYK9</accession>
<evidence type="ECO:0000313" key="7">
    <source>
        <dbReference type="Proteomes" id="UP000754644"/>
    </source>
</evidence>
<dbReference type="EMBL" id="JABMOJ010000431">
    <property type="protein sequence ID" value="NQV65951.1"/>
    <property type="molecule type" value="Genomic_DNA"/>
</dbReference>
<evidence type="ECO:0000313" key="6">
    <source>
        <dbReference type="EMBL" id="NQV65951.1"/>
    </source>
</evidence>
<dbReference type="AlphaFoldDB" id="A0A972VYK9"/>
<dbReference type="Gene3D" id="1.10.8.260">
    <property type="entry name" value="HI0933 insert domain-like"/>
    <property type="match status" value="1"/>
</dbReference>
<feature type="domain" description="RsdA/BaiN/AoA(So)-like insert" evidence="5">
    <location>
        <begin position="116"/>
        <end position="268"/>
    </location>
</feature>
<evidence type="ECO:0000256" key="2">
    <source>
        <dbReference type="ARBA" id="ARBA00022630"/>
    </source>
</evidence>
<dbReference type="SUPFAM" id="SSF51905">
    <property type="entry name" value="FAD/NAD(P)-binding domain"/>
    <property type="match status" value="1"/>
</dbReference>
<dbReference type="InterPro" id="IPR004792">
    <property type="entry name" value="BaiN-like"/>
</dbReference>
<proteinExistence type="predicted"/>
<dbReference type="InterPro" id="IPR036188">
    <property type="entry name" value="FAD/NAD-bd_sf"/>
</dbReference>
<keyword evidence="2" id="KW-0285">Flavoprotein</keyword>
<gene>
    <name evidence="6" type="ORF">HQ497_11370</name>
</gene>
<dbReference type="PANTHER" id="PTHR42887">
    <property type="entry name" value="OS12G0638800 PROTEIN"/>
    <property type="match status" value="1"/>
</dbReference>